<dbReference type="Gene3D" id="1.10.10.10">
    <property type="entry name" value="Winged helix-like DNA-binding domain superfamily/Winged helix DNA-binding domain"/>
    <property type="match status" value="1"/>
</dbReference>
<name>A0A1Z3HP16_9CYAN</name>
<proteinExistence type="predicted"/>
<sequence length="199" mass="22536">MARPATVLDTAPQMFKRSARIPVRGSHWWRIHAGVVRTITWNYEGAVVPLGFWGQGSIVGAAVALVDHYDIQCLTPVMAVPLDSQYQLTARVSAAHLQQAQQLLYILHSRRVDCRLMQFLQWLGMNLGYPVGQGWRLPFRPTHQEIAETIGSTRVTITRLLHQLVEEEQLVWSKQPHILPVNCDRQLIQLQGRMTSLGG</sequence>
<dbReference type="InterPro" id="IPR036390">
    <property type="entry name" value="WH_DNA-bd_sf"/>
</dbReference>
<dbReference type="SMART" id="SM00419">
    <property type="entry name" value="HTH_CRP"/>
    <property type="match status" value="1"/>
</dbReference>
<organism evidence="5 6">
    <name type="scientific">Halomicronema hongdechloris C2206</name>
    <dbReference type="NCBI Taxonomy" id="1641165"/>
    <lineage>
        <taxon>Bacteria</taxon>
        <taxon>Bacillati</taxon>
        <taxon>Cyanobacteriota</taxon>
        <taxon>Cyanophyceae</taxon>
        <taxon>Nodosilineales</taxon>
        <taxon>Nodosilineaceae</taxon>
        <taxon>Halomicronema</taxon>
    </lineage>
</organism>
<dbReference type="Pfam" id="PF13545">
    <property type="entry name" value="HTH_Crp_2"/>
    <property type="match status" value="1"/>
</dbReference>
<dbReference type="PROSITE" id="PS51063">
    <property type="entry name" value="HTH_CRP_2"/>
    <property type="match status" value="1"/>
</dbReference>
<keyword evidence="6" id="KW-1185">Reference proteome</keyword>
<dbReference type="GO" id="GO:0003677">
    <property type="term" value="F:DNA binding"/>
    <property type="evidence" value="ECO:0007669"/>
    <property type="project" value="UniProtKB-KW"/>
</dbReference>
<dbReference type="Proteomes" id="UP000191901">
    <property type="component" value="Chromosome"/>
</dbReference>
<evidence type="ECO:0000256" key="2">
    <source>
        <dbReference type="ARBA" id="ARBA00023125"/>
    </source>
</evidence>
<dbReference type="GO" id="GO:0006355">
    <property type="term" value="P:regulation of DNA-templated transcription"/>
    <property type="evidence" value="ECO:0007669"/>
    <property type="project" value="InterPro"/>
</dbReference>
<keyword evidence="1" id="KW-0805">Transcription regulation</keyword>
<dbReference type="InterPro" id="IPR012318">
    <property type="entry name" value="HTH_CRP"/>
</dbReference>
<protein>
    <submittedName>
        <fullName evidence="5">cAMP-binding domain protein</fullName>
    </submittedName>
</protein>
<dbReference type="RefSeq" id="WP_080807825.1">
    <property type="nucleotide sequence ID" value="NZ_CP021983.2"/>
</dbReference>
<gene>
    <name evidence="5" type="ORF">XM38_029740</name>
</gene>
<dbReference type="SUPFAM" id="SSF51206">
    <property type="entry name" value="cAMP-binding domain-like"/>
    <property type="match status" value="1"/>
</dbReference>
<evidence type="ECO:0000313" key="5">
    <source>
        <dbReference type="EMBL" id="ASC72020.1"/>
    </source>
</evidence>
<evidence type="ECO:0000259" key="4">
    <source>
        <dbReference type="PROSITE" id="PS51063"/>
    </source>
</evidence>
<dbReference type="EMBL" id="CP021983">
    <property type="protein sequence ID" value="ASC72020.1"/>
    <property type="molecule type" value="Genomic_DNA"/>
</dbReference>
<accession>A0A1Z3HP16</accession>
<reference evidence="5 6" key="1">
    <citation type="journal article" date="2016" name="Biochim. Biophys. Acta">
        <title>Characterization of red-shifted phycobilisomes isolated from the chlorophyll f-containing cyanobacterium Halomicronema hongdechloris.</title>
        <authorList>
            <person name="Li Y."/>
            <person name="Lin Y."/>
            <person name="Garvey C.J."/>
            <person name="Birch D."/>
            <person name="Corkery R.W."/>
            <person name="Loughlin P.C."/>
            <person name="Scheer H."/>
            <person name="Willows R.D."/>
            <person name="Chen M."/>
        </authorList>
    </citation>
    <scope>NUCLEOTIDE SEQUENCE [LARGE SCALE GENOMIC DNA]</scope>
    <source>
        <strain evidence="5 6">C2206</strain>
    </source>
</reference>
<evidence type="ECO:0000256" key="1">
    <source>
        <dbReference type="ARBA" id="ARBA00023015"/>
    </source>
</evidence>
<feature type="domain" description="HTH crp-type" evidence="4">
    <location>
        <begin position="110"/>
        <end position="184"/>
    </location>
</feature>
<evidence type="ECO:0000313" key="6">
    <source>
        <dbReference type="Proteomes" id="UP000191901"/>
    </source>
</evidence>
<dbReference type="InterPro" id="IPR018490">
    <property type="entry name" value="cNMP-bd_dom_sf"/>
</dbReference>
<dbReference type="InterPro" id="IPR036388">
    <property type="entry name" value="WH-like_DNA-bd_sf"/>
</dbReference>
<dbReference type="AlphaFoldDB" id="A0A1Z3HP16"/>
<evidence type="ECO:0000256" key="3">
    <source>
        <dbReference type="ARBA" id="ARBA00023163"/>
    </source>
</evidence>
<dbReference type="KEGG" id="hhg:XM38_029740"/>
<keyword evidence="3" id="KW-0804">Transcription</keyword>
<dbReference type="OrthoDB" id="581549at2"/>
<dbReference type="STRING" id="1641165.XM38_08775"/>
<keyword evidence="2" id="KW-0238">DNA-binding</keyword>
<dbReference type="SUPFAM" id="SSF46785">
    <property type="entry name" value="Winged helix' DNA-binding domain"/>
    <property type="match status" value="1"/>
</dbReference>